<dbReference type="GO" id="GO:0004386">
    <property type="term" value="F:helicase activity"/>
    <property type="evidence" value="ECO:0007669"/>
    <property type="project" value="UniProtKB-KW"/>
</dbReference>
<evidence type="ECO:0000256" key="4">
    <source>
        <dbReference type="ARBA" id="ARBA00022840"/>
    </source>
</evidence>
<name>A0A9N8DGE4_9STRA</name>
<dbReference type="InterPro" id="IPR012961">
    <property type="entry name" value="Ski2/MTR4_C"/>
</dbReference>
<dbReference type="GO" id="GO:0005524">
    <property type="term" value="F:ATP binding"/>
    <property type="evidence" value="ECO:0007669"/>
    <property type="project" value="UniProtKB-KW"/>
</dbReference>
<feature type="region of interest" description="Disordered" evidence="5">
    <location>
        <begin position="305"/>
        <end position="423"/>
    </location>
</feature>
<feature type="compositionally biased region" description="Basic and acidic residues" evidence="5">
    <location>
        <begin position="364"/>
        <end position="378"/>
    </location>
</feature>
<dbReference type="Pfam" id="PF00270">
    <property type="entry name" value="DEAD"/>
    <property type="match status" value="1"/>
</dbReference>
<dbReference type="EMBL" id="CAICTM010000054">
    <property type="protein sequence ID" value="CAB9499189.1"/>
    <property type="molecule type" value="Genomic_DNA"/>
</dbReference>
<evidence type="ECO:0000259" key="7">
    <source>
        <dbReference type="PROSITE" id="PS51194"/>
    </source>
</evidence>
<keyword evidence="2" id="KW-0378">Hydrolase</keyword>
<feature type="domain" description="Helicase ATP-binding" evidence="6">
    <location>
        <begin position="100"/>
        <end position="266"/>
    </location>
</feature>
<gene>
    <name evidence="8" type="ORF">SEMRO_55_G032450.1</name>
</gene>
<keyword evidence="9" id="KW-1185">Reference proteome</keyword>
<dbReference type="InterPro" id="IPR027417">
    <property type="entry name" value="P-loop_NTPase"/>
</dbReference>
<organism evidence="8 9">
    <name type="scientific">Seminavis robusta</name>
    <dbReference type="NCBI Taxonomy" id="568900"/>
    <lineage>
        <taxon>Eukaryota</taxon>
        <taxon>Sar</taxon>
        <taxon>Stramenopiles</taxon>
        <taxon>Ochrophyta</taxon>
        <taxon>Bacillariophyta</taxon>
        <taxon>Bacillariophyceae</taxon>
        <taxon>Bacillariophycidae</taxon>
        <taxon>Naviculales</taxon>
        <taxon>Naviculaceae</taxon>
        <taxon>Seminavis</taxon>
    </lineage>
</organism>
<dbReference type="Proteomes" id="UP001153069">
    <property type="component" value="Unassembled WGS sequence"/>
</dbReference>
<dbReference type="PANTHER" id="PTHR12131">
    <property type="entry name" value="ATP-DEPENDENT RNA AND DNA HELICASE"/>
    <property type="match status" value="1"/>
</dbReference>
<dbReference type="InterPro" id="IPR014001">
    <property type="entry name" value="Helicase_ATP-bd"/>
</dbReference>
<dbReference type="OrthoDB" id="64767at2759"/>
<dbReference type="InterPro" id="IPR011545">
    <property type="entry name" value="DEAD/DEAH_box_helicase_dom"/>
</dbReference>
<dbReference type="SMART" id="SM00490">
    <property type="entry name" value="HELICc"/>
    <property type="match status" value="1"/>
</dbReference>
<dbReference type="GO" id="GO:0070478">
    <property type="term" value="P:nuclear-transcribed mRNA catabolic process, 3'-5' exonucleolytic nonsense-mediated decay"/>
    <property type="evidence" value="ECO:0007669"/>
    <property type="project" value="TreeGrafter"/>
</dbReference>
<feature type="compositionally biased region" description="Low complexity" evidence="5">
    <location>
        <begin position="309"/>
        <end position="320"/>
    </location>
</feature>
<proteinExistence type="predicted"/>
<dbReference type="GO" id="GO:0055087">
    <property type="term" value="C:Ski complex"/>
    <property type="evidence" value="ECO:0007669"/>
    <property type="project" value="TreeGrafter"/>
</dbReference>
<dbReference type="GO" id="GO:0016787">
    <property type="term" value="F:hydrolase activity"/>
    <property type="evidence" value="ECO:0007669"/>
    <property type="project" value="UniProtKB-KW"/>
</dbReference>
<reference evidence="8" key="1">
    <citation type="submission" date="2020-06" db="EMBL/GenBank/DDBJ databases">
        <authorList>
            <consortium name="Plant Systems Biology data submission"/>
        </authorList>
    </citation>
    <scope>NUCLEOTIDE SEQUENCE</scope>
    <source>
        <strain evidence="8">D6</strain>
    </source>
</reference>
<accession>A0A9N8DGE4</accession>
<evidence type="ECO:0000256" key="3">
    <source>
        <dbReference type="ARBA" id="ARBA00022806"/>
    </source>
</evidence>
<feature type="compositionally biased region" description="Basic residues" evidence="5">
    <location>
        <begin position="492"/>
        <end position="503"/>
    </location>
</feature>
<keyword evidence="3" id="KW-0347">Helicase</keyword>
<feature type="domain" description="Helicase C-terminal" evidence="7">
    <location>
        <begin position="540"/>
        <end position="734"/>
    </location>
</feature>
<feature type="compositionally biased region" description="Acidic residues" evidence="5">
    <location>
        <begin position="1287"/>
        <end position="1309"/>
    </location>
</feature>
<sequence>MVSAGRQWTWAAAGFCLIITLGWPIKKTCAFGIFGNNIATFATKTTNYFRKSALRSSPSEAISRELEEEEKEVEHQIQRGQDELQQYFDFPLDDWQLQAGGAILEGYNVIVCAPTGAGKTVVGEMALRVAFTMQQKHAIYTTPLKALSNQKYGDLCPMFGKSNVGLSTGDISIHKGAPITVMTTEVYRNIAWRASSSKAGIVRKQDLLDNRNNLEQNAMCVLDEFHYMGHPGRGGVWEECVITSPLHTQLIGLSATLPNAPQLTAWMEHVTGRKTVLVNTSATKPRPVPLRYLFATKEGLFPLFKDPEAGPGAPKGLLGLRGDGVTTGEDSKQRKRKNKDNDDTDDHNSKLPRGLHINPQLKAAADKRLQKVNRAIDRKKVRQMTQNNRSNTKNDDDDDWEWGRRGRGRKSGPMSPRDEKRERERLLKQELRRSVPSLAVLLKRLHQKNLLPAIFFLFSRAGCDEAARNVCNFMRGPVGDSINDLEDTTNRPQRKRQSRQRGSRRNDNDNNRQSFGNNNLAQDANGRMFRLNGDFVSDDVLEASINDILKEDDIDEEDPLSKDNFKLYAKAGLLSYEQVETVAAKIEAFNQENEEIAFPNGIMMQYLFGVGSHHAGMLPAHKSFVEILFRNQLMRAVFATETLAAGINMPARTTVICALAKRGDGSSMNLLETSNLLQMAGRAGRRGFDENGYCVIVATPFENHDDAAKILTDPIKPITSQFSPSYSLAVNLVARGQGKLDVAKQLVGKSFALWERSQIEEDIATAVETHGEGVSEVLEASAHERFMITLVETLQLQVDKKRARFDVSYVAFLVGILNDRESLKKASKSYLGAVKMLELEKSTLGYLEAELATTNQGDHEDDLLGELFEDDREEVLKQIEFQRSGIAKIEKDINKHPFTKIGNIANELMEDPNCPEGKALLADLRTVRGYESNFGGNEGDGDTRRLALSPEDLCRFSKSAIVIRRKTRKLSTANPGLDPLSLLEQADKAEEPVNDTWDDMLSIIKVLVAYGCLSLKSDLNEHDNLSLEQESFEISPAGNSLGMLGFDNSLWCMTAVGGTWDVVGASSKLDTFRSAIEQADREGGDWYDDDERAQANLSKAQEEAEELVSLIRTMEPSQLAGYVSCLISEGSRNSGGGLSVIDIFQKMEPVQQRVIQSSLQVMERLMDVQKEFDVDENTRVCNFDVSNCDVVTAWASGCSWSEALEISGSPPGDLARTLSRVLDAVRQLANLPYRAMRKSDFERGAVVAGLHPEIRNLCREAALAINRYPVKDPLQFAEIADEEEIEDELLEDEDADVEISDESDEDDENEIKVPEIDED</sequence>
<evidence type="ECO:0000256" key="5">
    <source>
        <dbReference type="SAM" id="MobiDB-lite"/>
    </source>
</evidence>
<keyword evidence="1" id="KW-0547">Nucleotide-binding</keyword>
<dbReference type="GO" id="GO:0003676">
    <property type="term" value="F:nucleic acid binding"/>
    <property type="evidence" value="ECO:0007669"/>
    <property type="project" value="InterPro"/>
</dbReference>
<dbReference type="SMART" id="SM00487">
    <property type="entry name" value="DEXDc"/>
    <property type="match status" value="1"/>
</dbReference>
<feature type="region of interest" description="Disordered" evidence="5">
    <location>
        <begin position="477"/>
        <end position="521"/>
    </location>
</feature>
<dbReference type="PANTHER" id="PTHR12131:SF1">
    <property type="entry name" value="ATP-DEPENDENT RNA HELICASE SUPV3L1, MITOCHONDRIAL-RELATED"/>
    <property type="match status" value="1"/>
</dbReference>
<dbReference type="InterPro" id="IPR001650">
    <property type="entry name" value="Helicase_C-like"/>
</dbReference>
<dbReference type="SMART" id="SM01142">
    <property type="entry name" value="DSHCT"/>
    <property type="match status" value="1"/>
</dbReference>
<dbReference type="Pfam" id="PF08148">
    <property type="entry name" value="DSHCT"/>
    <property type="match status" value="1"/>
</dbReference>
<dbReference type="PROSITE" id="PS51192">
    <property type="entry name" value="HELICASE_ATP_BIND_1"/>
    <property type="match status" value="1"/>
</dbReference>
<protein>
    <submittedName>
        <fullName evidence="8">Viralicidic activity 2-like 2</fullName>
    </submittedName>
</protein>
<dbReference type="Pfam" id="PF00271">
    <property type="entry name" value="Helicase_C"/>
    <property type="match status" value="1"/>
</dbReference>
<dbReference type="InterPro" id="IPR050699">
    <property type="entry name" value="RNA-DNA_Helicase"/>
</dbReference>
<evidence type="ECO:0000313" key="9">
    <source>
        <dbReference type="Proteomes" id="UP001153069"/>
    </source>
</evidence>
<evidence type="ECO:0000256" key="1">
    <source>
        <dbReference type="ARBA" id="ARBA00022741"/>
    </source>
</evidence>
<feature type="region of interest" description="Disordered" evidence="5">
    <location>
        <begin position="1287"/>
        <end position="1319"/>
    </location>
</feature>
<dbReference type="SUPFAM" id="SSF52540">
    <property type="entry name" value="P-loop containing nucleoside triphosphate hydrolases"/>
    <property type="match status" value="1"/>
</dbReference>
<feature type="compositionally biased region" description="Basic and acidic residues" evidence="5">
    <location>
        <begin position="1310"/>
        <end position="1319"/>
    </location>
</feature>
<evidence type="ECO:0000259" key="6">
    <source>
        <dbReference type="PROSITE" id="PS51192"/>
    </source>
</evidence>
<dbReference type="Gene3D" id="1.10.3380.30">
    <property type="match status" value="1"/>
</dbReference>
<dbReference type="PROSITE" id="PS51194">
    <property type="entry name" value="HELICASE_CTER"/>
    <property type="match status" value="1"/>
</dbReference>
<evidence type="ECO:0000313" key="8">
    <source>
        <dbReference type="EMBL" id="CAB9499189.1"/>
    </source>
</evidence>
<comment type="caution">
    <text evidence="8">The sequence shown here is derived from an EMBL/GenBank/DDBJ whole genome shotgun (WGS) entry which is preliminary data.</text>
</comment>
<keyword evidence="4" id="KW-0067">ATP-binding</keyword>
<dbReference type="Gene3D" id="3.40.50.300">
    <property type="entry name" value="P-loop containing nucleotide triphosphate hydrolases"/>
    <property type="match status" value="2"/>
</dbReference>
<evidence type="ECO:0000256" key="2">
    <source>
        <dbReference type="ARBA" id="ARBA00022801"/>
    </source>
</evidence>